<feature type="compositionally biased region" description="Low complexity" evidence="1">
    <location>
        <begin position="91"/>
        <end position="105"/>
    </location>
</feature>
<dbReference type="GO" id="GO:0016020">
    <property type="term" value="C:membrane"/>
    <property type="evidence" value="ECO:0007669"/>
    <property type="project" value="TreeGrafter"/>
</dbReference>
<feature type="region of interest" description="Disordered" evidence="1">
    <location>
        <begin position="286"/>
        <end position="311"/>
    </location>
</feature>
<dbReference type="EMBL" id="JAECZO010000119">
    <property type="protein sequence ID" value="KAK7197783.1"/>
    <property type="molecule type" value="Genomic_DNA"/>
</dbReference>
<feature type="compositionally biased region" description="Low complexity" evidence="1">
    <location>
        <begin position="1193"/>
        <end position="1208"/>
    </location>
</feature>
<dbReference type="InterPro" id="IPR027417">
    <property type="entry name" value="P-loop_NTPase"/>
</dbReference>
<evidence type="ECO:0000313" key="4">
    <source>
        <dbReference type="Proteomes" id="UP001430356"/>
    </source>
</evidence>
<protein>
    <submittedName>
        <fullName evidence="3">ABC transporter</fullName>
    </submittedName>
</protein>
<feature type="region of interest" description="Disordered" evidence="1">
    <location>
        <begin position="1404"/>
        <end position="1428"/>
    </location>
</feature>
<dbReference type="CDD" id="cd00267">
    <property type="entry name" value="ABC_ATPase"/>
    <property type="match status" value="1"/>
</dbReference>
<organism evidence="3 4">
    <name type="scientific">Novymonas esmeraldas</name>
    <dbReference type="NCBI Taxonomy" id="1808958"/>
    <lineage>
        <taxon>Eukaryota</taxon>
        <taxon>Discoba</taxon>
        <taxon>Euglenozoa</taxon>
        <taxon>Kinetoplastea</taxon>
        <taxon>Metakinetoplastina</taxon>
        <taxon>Trypanosomatida</taxon>
        <taxon>Trypanosomatidae</taxon>
        <taxon>Novymonas</taxon>
    </lineage>
</organism>
<feature type="region of interest" description="Disordered" evidence="1">
    <location>
        <begin position="446"/>
        <end position="523"/>
    </location>
</feature>
<accession>A0AAW0EUN8</accession>
<feature type="region of interest" description="Disordered" evidence="1">
    <location>
        <begin position="953"/>
        <end position="980"/>
    </location>
</feature>
<comment type="caution">
    <text evidence="3">The sequence shown here is derived from an EMBL/GenBank/DDBJ whole genome shotgun (WGS) entry which is preliminary data.</text>
</comment>
<gene>
    <name evidence="3" type="ORF">NESM_000731200</name>
</gene>
<feature type="compositionally biased region" description="Basic and acidic residues" evidence="1">
    <location>
        <begin position="474"/>
        <end position="483"/>
    </location>
</feature>
<feature type="domain" description="AAA+ ATPase" evidence="2">
    <location>
        <begin position="1273"/>
        <end position="1632"/>
    </location>
</feature>
<dbReference type="Proteomes" id="UP001430356">
    <property type="component" value="Unassembled WGS sequence"/>
</dbReference>
<dbReference type="InterPro" id="IPR039421">
    <property type="entry name" value="Type_1_exporter"/>
</dbReference>
<keyword evidence="4" id="KW-1185">Reference proteome</keyword>
<feature type="compositionally biased region" description="Gly residues" evidence="1">
    <location>
        <begin position="962"/>
        <end position="971"/>
    </location>
</feature>
<feature type="region of interest" description="Disordered" evidence="1">
    <location>
        <begin position="91"/>
        <end position="139"/>
    </location>
</feature>
<evidence type="ECO:0000313" key="3">
    <source>
        <dbReference type="EMBL" id="KAK7197783.1"/>
    </source>
</evidence>
<dbReference type="GO" id="GO:0042626">
    <property type="term" value="F:ATPase-coupled transmembrane transporter activity"/>
    <property type="evidence" value="ECO:0007669"/>
    <property type="project" value="TreeGrafter"/>
</dbReference>
<feature type="region of interest" description="Disordered" evidence="1">
    <location>
        <begin position="155"/>
        <end position="177"/>
    </location>
</feature>
<feature type="compositionally biased region" description="Low complexity" evidence="1">
    <location>
        <begin position="286"/>
        <end position="299"/>
    </location>
</feature>
<dbReference type="Gene3D" id="3.40.50.300">
    <property type="entry name" value="P-loop containing nucleotide triphosphate hydrolases"/>
    <property type="match status" value="2"/>
</dbReference>
<evidence type="ECO:0000259" key="2">
    <source>
        <dbReference type="SMART" id="SM00382"/>
    </source>
</evidence>
<dbReference type="PANTHER" id="PTHR24221">
    <property type="entry name" value="ATP-BINDING CASSETTE SUB-FAMILY B"/>
    <property type="match status" value="1"/>
</dbReference>
<feature type="compositionally biased region" description="Acidic residues" evidence="1">
    <location>
        <begin position="300"/>
        <end position="311"/>
    </location>
</feature>
<proteinExistence type="predicted"/>
<dbReference type="SUPFAM" id="SSF52540">
    <property type="entry name" value="P-loop containing nucleoside triphosphate hydrolases"/>
    <property type="match status" value="2"/>
</dbReference>
<sequence length="1634" mass="174499">MSTRPSTTTGAAATSLHWSPAAMCSRGVQTYRASLAYLTRLWTPPAALAGVESADYVFCLVGILCVMEGYHAVGYTLRQLRRFGAEATQRTRAAAGGTAPHGTDAPPEHKDVCEPPAESQAATGAGVSQRRAPPNALHDGGVDVRLVRVSAAAAASRDNVQDHTFDSGPSSPLAGAPPDAALASRLAWYRHAFWRSVTGMPRNDSSFGSQSGGSDAGAPRHAAREHHDSSSASNTRAHGAGGDVEDALGLARGDSGLSPLFPIEDDLAAAPQPLALHGDAAHLPSAARRTAGAASASGVDDGDGDEDDEEQAWEATPEMLMHYWRQLERSILSAPRRSPARVWRTLPAAMVAYEPDTAAVQAWCDVVVEAALHHGTPPVSWSAWLASRVRSSPAAPPAVDAGGVRAAEPGVHTRAPRCPFAVPAAGCFCYHERPDMDDFALDEDDVEDVDDDDEEDVDEEEVEEVEEEVDGEEEARNSPDHTRAPSPPTFDLVDSDASEAEAEAEGGGGGGSGTAAAPRGVTVRLPTPPRRRYELKWEALFLVWFNIAEVSISSREIRALLLKCAPPAFLVPAMTHDTGPTALDVASTNLSLLWLWSTVQRVFETLVINEDVEKCDGDVEELAAYAAPLFTKCIARWPTPAAMATTSEAALNSGLVGLICGAQAAWVSLTVVLRRLLSLRRQLYVRNTWSLARYMYSSSKAKLISAALITVMMTLSSRVSAAGRVVRERIASYVERGEAGAGDAAGAGGVTPRYVAALCAFELTRMAVQYVISNVTSEFIVLTASQRREIVKMQLYEALSHTHLSFYEQHTYEEVEEIMYYVSDMEGIDVQLHQFLFDSINVIATLRDALQPFSYRSVAVAAAVSLAPYALRRTAAAVGRRYVLLQREGYLPSGAYAVDDELQGGDDDGDVFREGAMLRGDEIIAAIPQLRPYGADVRLVRWWNRHQQRRQHIQTTHQTRGACGGGGGGGGGRHRSAGASLAVRPQSWSDRVRDYVGPWVTDEDISLVRSALFALLQLPHGKLVPGTGRAVLDLTQWLLPMVASAYGRVWCAQPGLDGFQLLEGMQAMESLVDTVVEAFDTAEMIGCNAYKASMLERLLQPTQWEVLSREEEAHVANFTTSATAVREAAEAQQTCVCRTAPKVTDGRGSPAVTAVPRGIVATVAETRSAAFYRRHYLRSIEIRGVRLRHLTPEQQQQRQRAEAAAAAAARRRRSTRGPTSSLTSATSAMGSSIHAADARAHDHDDDDDDEAAGHDGSPVFTGDVMLWSPAQRRGRFVCITGPNGAGKSALVNLLLALYVNTSGHAAAAATTSVSPHAGELGTGTITFRFTPRTKSRKSRRTALLQRQHVGGGGGGSGVRAGRVVRDVAGRGPTDTHGALKRTMTVAGVGGVDVVAASRRTSELPAAQSARVRPSRSCPTLADADVGDDAAHSPLRRGMTVVDADADADADRRVDLRAIPADVLRRHIFSYVPETPTLFPGATVAQNISLAGYVSVATDAVMRRVLQCAELAQCGFVLQLPLGVLTRVADNSGNAWSAFGQYSSGGGGGGGVGGGGVTRLSPDQAKRLMLARAYFHGGEVLLLDEPTKEIEEASTTVKLCDGWRRLLDRGYLGGVVCATVDEVLLQLADEVITLP</sequence>
<feature type="region of interest" description="Disordered" evidence="1">
    <location>
        <begin position="199"/>
        <end position="249"/>
    </location>
</feature>
<feature type="region of interest" description="Disordered" evidence="1">
    <location>
        <begin position="1191"/>
        <end position="1261"/>
    </location>
</feature>
<name>A0AAW0EUN8_9TRYP</name>
<feature type="compositionally biased region" description="Acidic residues" evidence="1">
    <location>
        <begin position="446"/>
        <end position="473"/>
    </location>
</feature>
<feature type="compositionally biased region" description="Low complexity" evidence="1">
    <location>
        <begin position="514"/>
        <end position="523"/>
    </location>
</feature>
<reference evidence="3 4" key="1">
    <citation type="journal article" date="2021" name="MBio">
        <title>A New Model Trypanosomatid, Novymonas esmeraldas: Genomic Perception of Its 'Candidatus Pandoraea novymonadis' Endosymbiont.</title>
        <authorList>
            <person name="Zakharova A."/>
            <person name="Saura A."/>
            <person name="Butenko A."/>
            <person name="Podesvova L."/>
            <person name="Warmusova S."/>
            <person name="Kostygov A.Y."/>
            <person name="Nenarokova A."/>
            <person name="Lukes J."/>
            <person name="Opperdoes F.R."/>
            <person name="Yurchenko V."/>
        </authorList>
    </citation>
    <scope>NUCLEOTIDE SEQUENCE [LARGE SCALE GENOMIC DNA]</scope>
    <source>
        <strain evidence="3 4">E262AT.01</strain>
    </source>
</reference>
<feature type="compositionally biased region" description="Low complexity" evidence="1">
    <location>
        <begin position="166"/>
        <end position="177"/>
    </location>
</feature>
<dbReference type="InterPro" id="IPR003593">
    <property type="entry name" value="AAA+_ATPase"/>
</dbReference>
<feature type="compositionally biased region" description="Polar residues" evidence="1">
    <location>
        <begin position="1216"/>
        <end position="1230"/>
    </location>
</feature>
<feature type="compositionally biased region" description="Acidic residues" evidence="1">
    <location>
        <begin position="493"/>
        <end position="504"/>
    </location>
</feature>
<dbReference type="SMART" id="SM00382">
    <property type="entry name" value="AAA"/>
    <property type="match status" value="1"/>
</dbReference>
<evidence type="ECO:0000256" key="1">
    <source>
        <dbReference type="SAM" id="MobiDB-lite"/>
    </source>
</evidence>
<dbReference type="PANTHER" id="PTHR24221:SF503">
    <property type="entry name" value="MITOCHONDRIAL POTASSIUM CHANNEL ATP-BINDING SUBUNIT"/>
    <property type="match status" value="1"/>
</dbReference>